<feature type="region of interest" description="Disordered" evidence="1">
    <location>
        <begin position="37"/>
        <end position="83"/>
    </location>
</feature>
<evidence type="ECO:0000259" key="3">
    <source>
        <dbReference type="Pfam" id="PF16209"/>
    </source>
</evidence>
<dbReference type="Pfam" id="PF16209">
    <property type="entry name" value="PhoLip_ATPase_N"/>
    <property type="match status" value="1"/>
</dbReference>
<dbReference type="InterPro" id="IPR059000">
    <property type="entry name" value="ATPase_P-type_domA"/>
</dbReference>
<dbReference type="GO" id="GO:0140326">
    <property type="term" value="F:ATPase-coupled intramembrane lipid transporter activity"/>
    <property type="evidence" value="ECO:0007669"/>
    <property type="project" value="TreeGrafter"/>
</dbReference>
<proteinExistence type="predicted"/>
<sequence length="333" mass="37076">MDPHMDWHDADADPDTDSILLDDPPGFYPFTMLASSSTTLNNSTTPSPTSTSTLRFGSTPRSHRNPRRIHRTPTRAPNAPAENLGLGRRLSQKLARAISFRAPVPSSIPETRSIPIVPSRATPLVNPATAKPYSTNSITTARYNVYNFLPKQLYAQFSKVANTYFLFVAVIQMVPGWSPTGQYTTIFPLALFMSIAMAHEAYDDLRRHRADRAENNKETYVLRVYRGGTTSPEGNRNGIARRDSFTSTSTTTGTRACVWLKVRWHEVAMGDYVRVDQNEWIPADLLLLYSPGEEGTCYVETAALDGETNLKQRQALKETNAVLTSPEALADFE</sequence>
<dbReference type="GO" id="GO:0045332">
    <property type="term" value="P:phospholipid translocation"/>
    <property type="evidence" value="ECO:0007669"/>
    <property type="project" value="TreeGrafter"/>
</dbReference>
<dbReference type="PANTHER" id="PTHR24092">
    <property type="entry name" value="PROBABLE PHOSPHOLIPID-TRANSPORTING ATPASE"/>
    <property type="match status" value="1"/>
</dbReference>
<feature type="compositionally biased region" description="Basic residues" evidence="1">
    <location>
        <begin position="61"/>
        <end position="73"/>
    </location>
</feature>
<dbReference type="InterPro" id="IPR023298">
    <property type="entry name" value="ATPase_P-typ_TM_dom_sf"/>
</dbReference>
<protein>
    <submittedName>
        <fullName evidence="4">Uncharacterized protein</fullName>
    </submittedName>
</protein>
<evidence type="ECO:0000313" key="5">
    <source>
        <dbReference type="Proteomes" id="UP000268093"/>
    </source>
</evidence>
<dbReference type="PANTHER" id="PTHR24092:SF174">
    <property type="entry name" value="PHOSPHOLIPID-TRANSPORTING ATPASE DNF3-RELATED"/>
    <property type="match status" value="1"/>
</dbReference>
<dbReference type="GO" id="GO:0005802">
    <property type="term" value="C:trans-Golgi network"/>
    <property type="evidence" value="ECO:0007669"/>
    <property type="project" value="TreeGrafter"/>
</dbReference>
<evidence type="ECO:0000313" key="4">
    <source>
        <dbReference type="EMBL" id="RUP47458.1"/>
    </source>
</evidence>
<dbReference type="GO" id="GO:0006892">
    <property type="term" value="P:post-Golgi vesicle-mediated transport"/>
    <property type="evidence" value="ECO:0007669"/>
    <property type="project" value="TreeGrafter"/>
</dbReference>
<dbReference type="GO" id="GO:0005886">
    <property type="term" value="C:plasma membrane"/>
    <property type="evidence" value="ECO:0007669"/>
    <property type="project" value="TreeGrafter"/>
</dbReference>
<dbReference type="EMBL" id="RBNI01004512">
    <property type="protein sequence ID" value="RUP47458.1"/>
    <property type="molecule type" value="Genomic_DNA"/>
</dbReference>
<dbReference type="Proteomes" id="UP000268093">
    <property type="component" value="Unassembled WGS sequence"/>
</dbReference>
<evidence type="ECO:0000256" key="1">
    <source>
        <dbReference type="SAM" id="MobiDB-lite"/>
    </source>
</evidence>
<dbReference type="AlphaFoldDB" id="A0A433D989"/>
<name>A0A433D989_9FUNG</name>
<reference evidence="4 5" key="1">
    <citation type="journal article" date="2018" name="New Phytol.">
        <title>Phylogenomics of Endogonaceae and evolution of mycorrhizas within Mucoromycota.</title>
        <authorList>
            <person name="Chang Y."/>
            <person name="Desiro A."/>
            <person name="Na H."/>
            <person name="Sandor L."/>
            <person name="Lipzen A."/>
            <person name="Clum A."/>
            <person name="Barry K."/>
            <person name="Grigoriev I.V."/>
            <person name="Martin F.M."/>
            <person name="Stajich J.E."/>
            <person name="Smith M.E."/>
            <person name="Bonito G."/>
            <person name="Spatafora J.W."/>
        </authorList>
    </citation>
    <scope>NUCLEOTIDE SEQUENCE [LARGE SCALE GENOMIC DNA]</scope>
    <source>
        <strain evidence="4 5">GMNB39</strain>
    </source>
</reference>
<gene>
    <name evidence="4" type="ORF">BC936DRAFT_145711</name>
</gene>
<dbReference type="SUPFAM" id="SSF81653">
    <property type="entry name" value="Calcium ATPase, transduction domain A"/>
    <property type="match status" value="1"/>
</dbReference>
<evidence type="ECO:0000259" key="2">
    <source>
        <dbReference type="Pfam" id="PF00122"/>
    </source>
</evidence>
<dbReference type="Gene3D" id="2.70.150.10">
    <property type="entry name" value="Calcium-transporting ATPase, cytoplasmic transduction domain A"/>
    <property type="match status" value="1"/>
</dbReference>
<feature type="domain" description="P-type ATPase A" evidence="2">
    <location>
        <begin position="250"/>
        <end position="313"/>
    </location>
</feature>
<organism evidence="4 5">
    <name type="scientific">Jimgerdemannia flammicorona</name>
    <dbReference type="NCBI Taxonomy" id="994334"/>
    <lineage>
        <taxon>Eukaryota</taxon>
        <taxon>Fungi</taxon>
        <taxon>Fungi incertae sedis</taxon>
        <taxon>Mucoromycota</taxon>
        <taxon>Mucoromycotina</taxon>
        <taxon>Endogonomycetes</taxon>
        <taxon>Endogonales</taxon>
        <taxon>Endogonaceae</taxon>
        <taxon>Jimgerdemannia</taxon>
    </lineage>
</organism>
<dbReference type="SUPFAM" id="SSF81665">
    <property type="entry name" value="Calcium ATPase, transmembrane domain M"/>
    <property type="match status" value="1"/>
</dbReference>
<feature type="domain" description="P-type ATPase N-terminal" evidence="3">
    <location>
        <begin position="130"/>
        <end position="186"/>
    </location>
</feature>
<dbReference type="Pfam" id="PF00122">
    <property type="entry name" value="E1-E2_ATPase"/>
    <property type="match status" value="1"/>
</dbReference>
<dbReference type="GO" id="GO:0032456">
    <property type="term" value="P:endocytic recycling"/>
    <property type="evidence" value="ECO:0007669"/>
    <property type="project" value="TreeGrafter"/>
</dbReference>
<feature type="non-terminal residue" evidence="4">
    <location>
        <position position="333"/>
    </location>
</feature>
<keyword evidence="5" id="KW-1185">Reference proteome</keyword>
<feature type="compositionally biased region" description="Low complexity" evidence="1">
    <location>
        <begin position="37"/>
        <end position="54"/>
    </location>
</feature>
<accession>A0A433D989</accession>
<comment type="caution">
    <text evidence="4">The sequence shown here is derived from an EMBL/GenBank/DDBJ whole genome shotgun (WGS) entry which is preliminary data.</text>
</comment>
<dbReference type="OrthoDB" id="377733at2759"/>
<dbReference type="InterPro" id="IPR032631">
    <property type="entry name" value="P-type_ATPase_N"/>
</dbReference>
<dbReference type="InterPro" id="IPR008250">
    <property type="entry name" value="ATPase_P-typ_transduc_dom_A_sf"/>
</dbReference>